<feature type="domain" description="Beta-lactamase-related" evidence="2">
    <location>
        <begin position="32"/>
        <end position="333"/>
    </location>
</feature>
<dbReference type="Gene3D" id="3.40.710.10">
    <property type="entry name" value="DD-peptidase/beta-lactamase superfamily"/>
    <property type="match status" value="1"/>
</dbReference>
<dbReference type="AlphaFoldDB" id="A0A6H9YWL2"/>
<comment type="caution">
    <text evidence="3">The sequence shown here is derived from an EMBL/GenBank/DDBJ whole genome shotgun (WGS) entry which is preliminary data.</text>
</comment>
<dbReference type="InterPro" id="IPR050491">
    <property type="entry name" value="AmpC-like"/>
</dbReference>
<reference evidence="3 4" key="1">
    <citation type="submission" date="2019-09" db="EMBL/GenBank/DDBJ databases">
        <title>Actinomadura physcomitrii sp. nov., a novel actinomycete isolated from moss [Physcomitrium sphaericum (Ludw) Fuernr].</title>
        <authorList>
            <person name="Zhuang X."/>
            <person name="Liu C."/>
        </authorList>
    </citation>
    <scope>NUCLEOTIDE SEQUENCE [LARGE SCALE GENOMIC DNA]</scope>
    <source>
        <strain evidence="3 4">HMC1</strain>
    </source>
</reference>
<gene>
    <name evidence="3" type="ORF">F8566_09130</name>
</gene>
<feature type="region of interest" description="Disordered" evidence="1">
    <location>
        <begin position="1"/>
        <end position="28"/>
    </location>
</feature>
<accession>A0A6H9YWL2</accession>
<evidence type="ECO:0000259" key="2">
    <source>
        <dbReference type="Pfam" id="PF00144"/>
    </source>
</evidence>
<dbReference type="PANTHER" id="PTHR46825">
    <property type="entry name" value="D-ALANYL-D-ALANINE-CARBOXYPEPTIDASE/ENDOPEPTIDASE AMPH"/>
    <property type="match status" value="1"/>
</dbReference>
<evidence type="ECO:0000313" key="3">
    <source>
        <dbReference type="EMBL" id="KAB2350377.1"/>
    </source>
</evidence>
<feature type="compositionally biased region" description="Polar residues" evidence="1">
    <location>
        <begin position="16"/>
        <end position="28"/>
    </location>
</feature>
<dbReference type="Proteomes" id="UP000468735">
    <property type="component" value="Unassembled WGS sequence"/>
</dbReference>
<dbReference type="PANTHER" id="PTHR46825:SF7">
    <property type="entry name" value="D-ALANYL-D-ALANINE CARBOXYPEPTIDASE"/>
    <property type="match status" value="1"/>
</dbReference>
<dbReference type="InterPro" id="IPR012338">
    <property type="entry name" value="Beta-lactam/transpept-like"/>
</dbReference>
<evidence type="ECO:0000313" key="4">
    <source>
        <dbReference type="Proteomes" id="UP000468735"/>
    </source>
</evidence>
<dbReference type="OrthoDB" id="3174977at2"/>
<dbReference type="SUPFAM" id="SSF56601">
    <property type="entry name" value="beta-lactamase/transpeptidase-like"/>
    <property type="match status" value="1"/>
</dbReference>
<dbReference type="EMBL" id="WBMT01000004">
    <property type="protein sequence ID" value="KAB2350377.1"/>
    <property type="molecule type" value="Genomic_DNA"/>
</dbReference>
<keyword evidence="4" id="KW-1185">Reference proteome</keyword>
<protein>
    <submittedName>
        <fullName evidence="3">Beta-lactamase family protein</fullName>
    </submittedName>
</protein>
<dbReference type="Pfam" id="PF00144">
    <property type="entry name" value="Beta-lactamase"/>
    <property type="match status" value="1"/>
</dbReference>
<organism evidence="3 4">
    <name type="scientific">Actinomadura rudentiformis</name>
    <dbReference type="NCBI Taxonomy" id="359158"/>
    <lineage>
        <taxon>Bacteria</taxon>
        <taxon>Bacillati</taxon>
        <taxon>Actinomycetota</taxon>
        <taxon>Actinomycetes</taxon>
        <taxon>Streptosporangiales</taxon>
        <taxon>Thermomonosporaceae</taxon>
        <taxon>Actinomadura</taxon>
    </lineage>
</organism>
<evidence type="ECO:0000256" key="1">
    <source>
        <dbReference type="SAM" id="MobiDB-lite"/>
    </source>
</evidence>
<dbReference type="InterPro" id="IPR001466">
    <property type="entry name" value="Beta-lactam-related"/>
</dbReference>
<proteinExistence type="predicted"/>
<sequence length="356" mass="38183">MPRPPSSPADLAIPGSPSSSAGLATPTTSAARRALDELVERDGLPGAQAVITYPGGRSKEIVSGAGDLRTGRPFPHLARVRIASNTKAFTATTVLQLVAEGRVVLDQPISRYLPEIASGATVRQVLRQQSGFYDFANDVTEHSRSRYRAADLVAAALRHPPEFEPGTRWSYSNTNYLIAGLLIEKVTGRPAEEEITRRIIRPLGLRHTYWPRYPEQTLRGPHARAYMPPRHTEVRWINTSVVGTAGALVSTGHDLNRFFIALLAGRLLPRAVLAEMRRTVPAGVAEGAAYGLGLIRFPLPGGGAFWGHGGTIEGTRTRGGVTGQGLAVNVTVNEIATDPNGSQHVVDAATTILRSC</sequence>
<name>A0A6H9YWL2_9ACTN</name>